<dbReference type="RefSeq" id="WP_321535233.1">
    <property type="nucleotide sequence ID" value="NZ_JARGDL010000004.1"/>
</dbReference>
<protein>
    <recommendedName>
        <fullName evidence="4">PEGA domain-containing protein</fullName>
    </recommendedName>
</protein>
<keyword evidence="1" id="KW-0732">Signal</keyword>
<gene>
    <name evidence="2" type="ORF">P0M35_04835</name>
</gene>
<sequence>MHIKLVLISLLFLNTYFFAQECTSNIIIHSNSNSFLLVDIDSIKMRGARISLNLTKGKHTLKVHEYKKWNSIFNDTLFVNNCNDTISKNYIFKKNNEFEKINLSSVFNNNYKFHESSLYKILTSSAIVLGAISAYYKINADKKYDEYLLTNDQATLKKVNKYDLISGVSFSLLQINFGYLIYRFLTD</sequence>
<evidence type="ECO:0000313" key="3">
    <source>
        <dbReference type="Proteomes" id="UP001221302"/>
    </source>
</evidence>
<reference evidence="2" key="1">
    <citation type="submission" date="2023-03" db="EMBL/GenBank/DDBJ databases">
        <title>Stygiobacter electus gen. nov., sp. nov., facultatively anaerobic thermotolerant bacterium of the class Ignavibacteria from a well of Yessentuki mineral water deposit.</title>
        <authorList>
            <person name="Podosokorskaya O.A."/>
            <person name="Elcheninov A.G."/>
            <person name="Petrova N.F."/>
            <person name="Zavarzina D.G."/>
            <person name="Kublanov I.V."/>
            <person name="Merkel A.Y."/>
        </authorList>
    </citation>
    <scope>NUCLEOTIDE SEQUENCE</scope>
    <source>
        <strain evidence="2">09-Me</strain>
    </source>
</reference>
<evidence type="ECO:0008006" key="4">
    <source>
        <dbReference type="Google" id="ProtNLM"/>
    </source>
</evidence>
<comment type="caution">
    <text evidence="2">The sequence shown here is derived from an EMBL/GenBank/DDBJ whole genome shotgun (WGS) entry which is preliminary data.</text>
</comment>
<evidence type="ECO:0000256" key="1">
    <source>
        <dbReference type="SAM" id="SignalP"/>
    </source>
</evidence>
<dbReference type="Proteomes" id="UP001221302">
    <property type="component" value="Unassembled WGS sequence"/>
</dbReference>
<keyword evidence="3" id="KW-1185">Reference proteome</keyword>
<accession>A0AAE3NWR7</accession>
<evidence type="ECO:0000313" key="2">
    <source>
        <dbReference type="EMBL" id="MDF1611466.1"/>
    </source>
</evidence>
<feature type="signal peptide" evidence="1">
    <location>
        <begin position="1"/>
        <end position="19"/>
    </location>
</feature>
<dbReference type="EMBL" id="JARGDL010000004">
    <property type="protein sequence ID" value="MDF1611466.1"/>
    <property type="molecule type" value="Genomic_DNA"/>
</dbReference>
<feature type="chain" id="PRO_5041970930" description="PEGA domain-containing protein" evidence="1">
    <location>
        <begin position="20"/>
        <end position="187"/>
    </location>
</feature>
<name>A0AAE3NWR7_9BACT</name>
<dbReference type="AlphaFoldDB" id="A0AAE3NWR7"/>
<organism evidence="2 3">
    <name type="scientific">Stygiobacter electus</name>
    <dbReference type="NCBI Taxonomy" id="3032292"/>
    <lineage>
        <taxon>Bacteria</taxon>
        <taxon>Pseudomonadati</taxon>
        <taxon>Ignavibacteriota</taxon>
        <taxon>Ignavibacteria</taxon>
        <taxon>Ignavibacteriales</taxon>
        <taxon>Melioribacteraceae</taxon>
        <taxon>Stygiobacter</taxon>
    </lineage>
</organism>
<proteinExistence type="predicted"/>